<evidence type="ECO:0000256" key="1">
    <source>
        <dbReference type="SAM" id="Phobius"/>
    </source>
</evidence>
<dbReference type="EMBL" id="JAINUF010000012">
    <property type="protein sequence ID" value="KAJ8346117.1"/>
    <property type="molecule type" value="Genomic_DNA"/>
</dbReference>
<keyword evidence="3" id="KW-1185">Reference proteome</keyword>
<dbReference type="AlphaFoldDB" id="A0A9Q1EW31"/>
<keyword evidence="1" id="KW-1133">Transmembrane helix</keyword>
<gene>
    <name evidence="2" type="ORF">SKAU_G00303100</name>
</gene>
<comment type="caution">
    <text evidence="2">The sequence shown here is derived from an EMBL/GenBank/DDBJ whole genome shotgun (WGS) entry which is preliminary data.</text>
</comment>
<protein>
    <submittedName>
        <fullName evidence="2">Uncharacterized protein</fullName>
    </submittedName>
</protein>
<feature type="transmembrane region" description="Helical" evidence="1">
    <location>
        <begin position="54"/>
        <end position="75"/>
    </location>
</feature>
<organism evidence="2 3">
    <name type="scientific">Synaphobranchus kaupii</name>
    <name type="common">Kaup's arrowtooth eel</name>
    <dbReference type="NCBI Taxonomy" id="118154"/>
    <lineage>
        <taxon>Eukaryota</taxon>
        <taxon>Metazoa</taxon>
        <taxon>Chordata</taxon>
        <taxon>Craniata</taxon>
        <taxon>Vertebrata</taxon>
        <taxon>Euteleostomi</taxon>
        <taxon>Actinopterygii</taxon>
        <taxon>Neopterygii</taxon>
        <taxon>Teleostei</taxon>
        <taxon>Anguilliformes</taxon>
        <taxon>Synaphobranchidae</taxon>
        <taxon>Synaphobranchus</taxon>
    </lineage>
</organism>
<dbReference type="Proteomes" id="UP001152622">
    <property type="component" value="Chromosome 12"/>
</dbReference>
<keyword evidence="1" id="KW-0472">Membrane</keyword>
<reference evidence="2" key="1">
    <citation type="journal article" date="2023" name="Science">
        <title>Genome structures resolve the early diversification of teleost fishes.</title>
        <authorList>
            <person name="Parey E."/>
            <person name="Louis A."/>
            <person name="Montfort J."/>
            <person name="Bouchez O."/>
            <person name="Roques C."/>
            <person name="Iampietro C."/>
            <person name="Lluch J."/>
            <person name="Castinel A."/>
            <person name="Donnadieu C."/>
            <person name="Desvignes T."/>
            <person name="Floi Bucao C."/>
            <person name="Jouanno E."/>
            <person name="Wen M."/>
            <person name="Mejri S."/>
            <person name="Dirks R."/>
            <person name="Jansen H."/>
            <person name="Henkel C."/>
            <person name="Chen W.J."/>
            <person name="Zahm M."/>
            <person name="Cabau C."/>
            <person name="Klopp C."/>
            <person name="Thompson A.W."/>
            <person name="Robinson-Rechavi M."/>
            <person name="Braasch I."/>
            <person name="Lecointre G."/>
            <person name="Bobe J."/>
            <person name="Postlethwait J.H."/>
            <person name="Berthelot C."/>
            <person name="Roest Crollius H."/>
            <person name="Guiguen Y."/>
        </authorList>
    </citation>
    <scope>NUCLEOTIDE SEQUENCE</scope>
    <source>
        <strain evidence="2">WJC10195</strain>
    </source>
</reference>
<keyword evidence="1" id="KW-0812">Transmembrane</keyword>
<accession>A0A9Q1EW31</accession>
<proteinExistence type="predicted"/>
<sequence>MLRATANVCLRLRRVNSPGRRHLPLTTQLSLLTGRATGREHVSVPSLQCTDTLLLWHALLFLGAIICLSVGRFHPDSCHFFPSRRQPE</sequence>
<name>A0A9Q1EW31_SYNKA</name>
<evidence type="ECO:0000313" key="2">
    <source>
        <dbReference type="EMBL" id="KAJ8346117.1"/>
    </source>
</evidence>
<evidence type="ECO:0000313" key="3">
    <source>
        <dbReference type="Proteomes" id="UP001152622"/>
    </source>
</evidence>